<organism evidence="2 3">
    <name type="scientific">Aphis craccivora</name>
    <name type="common">Cowpea aphid</name>
    <dbReference type="NCBI Taxonomy" id="307492"/>
    <lineage>
        <taxon>Eukaryota</taxon>
        <taxon>Metazoa</taxon>
        <taxon>Ecdysozoa</taxon>
        <taxon>Arthropoda</taxon>
        <taxon>Hexapoda</taxon>
        <taxon>Insecta</taxon>
        <taxon>Pterygota</taxon>
        <taxon>Neoptera</taxon>
        <taxon>Paraneoptera</taxon>
        <taxon>Hemiptera</taxon>
        <taxon>Sternorrhyncha</taxon>
        <taxon>Aphidomorpha</taxon>
        <taxon>Aphidoidea</taxon>
        <taxon>Aphididae</taxon>
        <taxon>Aphidini</taxon>
        <taxon>Aphis</taxon>
        <taxon>Aphis</taxon>
    </lineage>
</organism>
<feature type="domain" description="CRAL-TRIO" evidence="1">
    <location>
        <begin position="1"/>
        <end position="125"/>
    </location>
</feature>
<evidence type="ECO:0000313" key="3">
    <source>
        <dbReference type="Proteomes" id="UP000478052"/>
    </source>
</evidence>
<name>A0A6G0YQ88_APHCR</name>
<dbReference type="PROSITE" id="PS50191">
    <property type="entry name" value="CRAL_TRIO"/>
    <property type="match status" value="1"/>
</dbReference>
<dbReference type="InterPro" id="IPR001251">
    <property type="entry name" value="CRAL-TRIO_dom"/>
</dbReference>
<accession>A0A6G0YQ88</accession>
<dbReference type="SUPFAM" id="SSF52087">
    <property type="entry name" value="CRAL/TRIO domain"/>
    <property type="match status" value="1"/>
</dbReference>
<gene>
    <name evidence="2" type="ORF">FWK35_00014797</name>
</gene>
<dbReference type="GO" id="GO:1902936">
    <property type="term" value="F:phosphatidylinositol bisphosphate binding"/>
    <property type="evidence" value="ECO:0007669"/>
    <property type="project" value="TreeGrafter"/>
</dbReference>
<proteinExistence type="predicted"/>
<sequence>MNEILKASLATLELGILEPMAQILGGVVIFDMNGFTLQHAYQITPKVVSTIFDLIVYAIPMKTYAIHIINESWVFETVFNLFKPLLGKRYNEMLFFHGKNMDSLHKHIDPKYLPKIYGGVRPNYPYQHWFINLKNNAAVVKAVTEVEMLSNGQRQRQCTRCGTDIESGEISDDETELVPRSIPLQILPEISETNVPNYHCKGIGDWNNY</sequence>
<dbReference type="Gene3D" id="3.40.525.10">
    <property type="entry name" value="CRAL-TRIO lipid binding domain"/>
    <property type="match status" value="1"/>
</dbReference>
<dbReference type="InterPro" id="IPR036865">
    <property type="entry name" value="CRAL-TRIO_dom_sf"/>
</dbReference>
<keyword evidence="3" id="KW-1185">Reference proteome</keyword>
<feature type="non-terminal residue" evidence="2">
    <location>
        <position position="209"/>
    </location>
</feature>
<dbReference type="Pfam" id="PF00650">
    <property type="entry name" value="CRAL_TRIO"/>
    <property type="match status" value="1"/>
</dbReference>
<dbReference type="EMBL" id="VUJU01002856">
    <property type="protein sequence ID" value="KAF0759878.1"/>
    <property type="molecule type" value="Genomic_DNA"/>
</dbReference>
<evidence type="ECO:0000259" key="1">
    <source>
        <dbReference type="PROSITE" id="PS50191"/>
    </source>
</evidence>
<dbReference type="PANTHER" id="PTHR10174:SF234">
    <property type="entry name" value="SD01558P"/>
    <property type="match status" value="1"/>
</dbReference>
<comment type="caution">
    <text evidence="2">The sequence shown here is derived from an EMBL/GenBank/DDBJ whole genome shotgun (WGS) entry which is preliminary data.</text>
</comment>
<dbReference type="Proteomes" id="UP000478052">
    <property type="component" value="Unassembled WGS sequence"/>
</dbReference>
<dbReference type="GO" id="GO:0016020">
    <property type="term" value="C:membrane"/>
    <property type="evidence" value="ECO:0007669"/>
    <property type="project" value="TreeGrafter"/>
</dbReference>
<reference evidence="2 3" key="1">
    <citation type="submission" date="2019-08" db="EMBL/GenBank/DDBJ databases">
        <title>Whole genome of Aphis craccivora.</title>
        <authorList>
            <person name="Voronova N.V."/>
            <person name="Shulinski R.S."/>
            <person name="Bandarenka Y.V."/>
            <person name="Zhorov D.G."/>
            <person name="Warner D."/>
        </authorList>
    </citation>
    <scope>NUCLEOTIDE SEQUENCE [LARGE SCALE GENOMIC DNA]</scope>
    <source>
        <strain evidence="2">180601</strain>
        <tissue evidence="2">Whole Body</tissue>
    </source>
</reference>
<dbReference type="PANTHER" id="PTHR10174">
    <property type="entry name" value="ALPHA-TOCOPHEROL TRANSFER PROTEIN-RELATED"/>
    <property type="match status" value="1"/>
</dbReference>
<dbReference type="AlphaFoldDB" id="A0A6G0YQ88"/>
<protein>
    <submittedName>
        <fullName evidence="2">Alpha-tocopherol transfer protein-like</fullName>
    </submittedName>
</protein>
<dbReference type="CDD" id="cd00170">
    <property type="entry name" value="SEC14"/>
    <property type="match status" value="1"/>
</dbReference>
<dbReference type="Gene3D" id="1.20.5.1200">
    <property type="entry name" value="Alpha-tocopherol transfer"/>
    <property type="match status" value="1"/>
</dbReference>
<dbReference type="OrthoDB" id="440711at2759"/>
<evidence type="ECO:0000313" key="2">
    <source>
        <dbReference type="EMBL" id="KAF0759878.1"/>
    </source>
</evidence>
<dbReference type="PRINTS" id="PR00180">
    <property type="entry name" value="CRETINALDHBP"/>
</dbReference>